<dbReference type="EMBL" id="LJZR01000001">
    <property type="protein sequence ID" value="KPQ37723.1"/>
    <property type="molecule type" value="Genomic_DNA"/>
</dbReference>
<dbReference type="AlphaFoldDB" id="A0A0P8DLC1"/>
<dbReference type="Proteomes" id="UP000050465">
    <property type="component" value="Unassembled WGS sequence"/>
</dbReference>
<comment type="caution">
    <text evidence="2">The sequence shown here is derived from an EMBL/GenBank/DDBJ whole genome shotgun (WGS) entry which is preliminary data.</text>
</comment>
<organism evidence="2 3">
    <name type="scientific">Phormidesmis priestleyi Ana</name>
    <dbReference type="NCBI Taxonomy" id="1666911"/>
    <lineage>
        <taxon>Bacteria</taxon>
        <taxon>Bacillati</taxon>
        <taxon>Cyanobacteriota</taxon>
        <taxon>Cyanophyceae</taxon>
        <taxon>Leptolyngbyales</taxon>
        <taxon>Leptolyngbyaceae</taxon>
        <taxon>Phormidesmis</taxon>
    </lineage>
</organism>
<dbReference type="STRING" id="1666911.HLUCCA11_01320"/>
<gene>
    <name evidence="2" type="ORF">HLUCCA11_01320</name>
</gene>
<accession>A0A0P8DLC1</accession>
<name>A0A0P8DLC1_9CYAN</name>
<protein>
    <submittedName>
        <fullName evidence="2">Uncharacterized protein</fullName>
    </submittedName>
</protein>
<evidence type="ECO:0000256" key="1">
    <source>
        <dbReference type="SAM" id="SignalP"/>
    </source>
</evidence>
<evidence type="ECO:0000313" key="3">
    <source>
        <dbReference type="Proteomes" id="UP000050465"/>
    </source>
</evidence>
<evidence type="ECO:0000313" key="2">
    <source>
        <dbReference type="EMBL" id="KPQ37723.1"/>
    </source>
</evidence>
<feature type="chain" id="PRO_5006149244" evidence="1">
    <location>
        <begin position="21"/>
        <end position="347"/>
    </location>
</feature>
<sequence length="347" mass="37849">MLRKTWLKLSVSFAIGSAIAPILLPPPQNSESISTLAAAPLTSAEQPVTLIPLAGPLADRNSEVSGLAWYGESLVMLPQYPQRLSDSLFVLSKSEILSFLNGQTAGPLVPRPVAFDDGNIGETIAGFEGYEAIAFVGNQAFLTIEAETANGAMGYLVKGQLDPELSQLTLDITQQATIAPQSNSENKSEETLLIKDNQPVTVYEVNGAQVNASPVAHVFSSNLLPQPTVPFPAIEYRITDATELDARDRFWAINYFYPGDTDLLPNRDPLAIRYGRGETHRQHSAVERLVEFEYGQDQITLTQTAPIQLKIGAEGRNWEGIARLDTQGFLLMTDKFPETILGYVAMP</sequence>
<feature type="signal peptide" evidence="1">
    <location>
        <begin position="1"/>
        <end position="20"/>
    </location>
</feature>
<keyword evidence="1" id="KW-0732">Signal</keyword>
<reference evidence="2 3" key="1">
    <citation type="submission" date="2015-09" db="EMBL/GenBank/DDBJ databases">
        <title>Identification and resolution of microdiversity through metagenomic sequencing of parallel consortia.</title>
        <authorList>
            <person name="Nelson W.C."/>
            <person name="Romine M.F."/>
            <person name="Lindemann S.R."/>
        </authorList>
    </citation>
    <scope>NUCLEOTIDE SEQUENCE [LARGE SCALE GENOMIC DNA]</scope>
    <source>
        <strain evidence="2">Ana</strain>
    </source>
</reference>
<proteinExistence type="predicted"/>